<dbReference type="InterPro" id="IPR001207">
    <property type="entry name" value="Transposase_mutator"/>
</dbReference>
<evidence type="ECO:0000256" key="5">
    <source>
        <dbReference type="ARBA" id="ARBA00023172"/>
    </source>
</evidence>
<dbReference type="GO" id="GO:0006313">
    <property type="term" value="P:DNA transposition"/>
    <property type="evidence" value="ECO:0007669"/>
    <property type="project" value="UniProtKB-UniRule"/>
</dbReference>
<comment type="similarity">
    <text evidence="2 6">Belongs to the transposase mutator family.</text>
</comment>
<name>A0A511UYF4_9BACI</name>
<keyword evidence="8" id="KW-1185">Reference proteome</keyword>
<sequence>MTQINEIIGLKISQAESKKNWSDFFDYLISRGLKSPRIVISDAHQGLRAAIEEKFVGSTWQRCTVHFIKNIIDAMPKKDSEDARNLAKSIFRSPNSKIARELKEEFIKTYEDNGKYQKAIERLDDGFEDAIQFFAEPENAHKHIKTTNVLERINSEIRRRERVIRIFPNQQSAFRLIGSVLMDYEETLDQGIRKYIHF</sequence>
<dbReference type="PANTHER" id="PTHR33217:SF7">
    <property type="entry name" value="TRANSPOSASE FOR INSERTION SEQUENCE ELEMENT IS1081"/>
    <property type="match status" value="1"/>
</dbReference>
<keyword evidence="3 6" id="KW-0815">Transposition</keyword>
<reference evidence="7 8" key="1">
    <citation type="submission" date="2019-07" db="EMBL/GenBank/DDBJ databases">
        <title>Whole genome shotgun sequence of Cerasibacillus quisquiliarum NBRC 102429.</title>
        <authorList>
            <person name="Hosoyama A."/>
            <person name="Uohara A."/>
            <person name="Ohji S."/>
            <person name="Ichikawa N."/>
        </authorList>
    </citation>
    <scope>NUCLEOTIDE SEQUENCE [LARGE SCALE GENOMIC DNA]</scope>
    <source>
        <strain evidence="7 8">NBRC 102429</strain>
    </source>
</reference>
<organism evidence="7 8">
    <name type="scientific">Cerasibacillus quisquiliarum</name>
    <dbReference type="NCBI Taxonomy" id="227865"/>
    <lineage>
        <taxon>Bacteria</taxon>
        <taxon>Bacillati</taxon>
        <taxon>Bacillota</taxon>
        <taxon>Bacilli</taxon>
        <taxon>Bacillales</taxon>
        <taxon>Bacillaceae</taxon>
        <taxon>Cerasibacillus</taxon>
    </lineage>
</organism>
<evidence type="ECO:0000256" key="1">
    <source>
        <dbReference type="ARBA" id="ARBA00002190"/>
    </source>
</evidence>
<keyword evidence="5 6" id="KW-0233">DNA recombination</keyword>
<evidence type="ECO:0000313" key="8">
    <source>
        <dbReference type="Proteomes" id="UP000321491"/>
    </source>
</evidence>
<evidence type="ECO:0000256" key="2">
    <source>
        <dbReference type="ARBA" id="ARBA00010961"/>
    </source>
</evidence>
<proteinExistence type="inferred from homology"/>
<dbReference type="GO" id="GO:0003677">
    <property type="term" value="F:DNA binding"/>
    <property type="evidence" value="ECO:0007669"/>
    <property type="project" value="UniProtKB-UniRule"/>
</dbReference>
<evidence type="ECO:0000256" key="4">
    <source>
        <dbReference type="ARBA" id="ARBA00023125"/>
    </source>
</evidence>
<dbReference type="AlphaFoldDB" id="A0A511UYF4"/>
<comment type="function">
    <text evidence="1 6">Required for the transposition of the insertion element.</text>
</comment>
<dbReference type="EMBL" id="BJXW01000007">
    <property type="protein sequence ID" value="GEN30162.1"/>
    <property type="molecule type" value="Genomic_DNA"/>
</dbReference>
<gene>
    <name evidence="7" type="ORF">CQU01_04000</name>
</gene>
<comment type="caution">
    <text evidence="7">The sequence shown here is derived from an EMBL/GenBank/DDBJ whole genome shotgun (WGS) entry which is preliminary data.</text>
</comment>
<dbReference type="Proteomes" id="UP000321491">
    <property type="component" value="Unassembled WGS sequence"/>
</dbReference>
<dbReference type="GO" id="GO:0004803">
    <property type="term" value="F:transposase activity"/>
    <property type="evidence" value="ECO:0007669"/>
    <property type="project" value="UniProtKB-UniRule"/>
</dbReference>
<dbReference type="PANTHER" id="PTHR33217">
    <property type="entry name" value="TRANSPOSASE FOR INSERTION SEQUENCE ELEMENT IS1081"/>
    <property type="match status" value="1"/>
</dbReference>
<evidence type="ECO:0000256" key="3">
    <source>
        <dbReference type="ARBA" id="ARBA00022578"/>
    </source>
</evidence>
<dbReference type="RefSeq" id="WP_170226568.1">
    <property type="nucleotide sequence ID" value="NZ_JACHHA010000001.1"/>
</dbReference>
<accession>A0A511UYF4</accession>
<evidence type="ECO:0000313" key="7">
    <source>
        <dbReference type="EMBL" id="GEN30162.1"/>
    </source>
</evidence>
<dbReference type="Pfam" id="PF00872">
    <property type="entry name" value="Transposase_mut"/>
    <property type="match status" value="1"/>
</dbReference>
<protein>
    <recommendedName>
        <fullName evidence="6">Mutator family transposase</fullName>
    </recommendedName>
</protein>
<keyword evidence="4 6" id="KW-0238">DNA-binding</keyword>
<evidence type="ECO:0000256" key="6">
    <source>
        <dbReference type="RuleBase" id="RU365089"/>
    </source>
</evidence>
<keyword evidence="6" id="KW-0814">Transposable element</keyword>